<dbReference type="GO" id="GO:0006351">
    <property type="term" value="P:DNA-templated transcription"/>
    <property type="evidence" value="ECO:0007669"/>
    <property type="project" value="TreeGrafter"/>
</dbReference>
<dbReference type="EMBL" id="FMAG01000001">
    <property type="protein sequence ID" value="SCB11447.1"/>
    <property type="molecule type" value="Genomic_DNA"/>
</dbReference>
<evidence type="ECO:0000256" key="1">
    <source>
        <dbReference type="ARBA" id="ARBA00009437"/>
    </source>
</evidence>
<dbReference type="AlphaFoldDB" id="A0A1C3U7Y0"/>
<dbReference type="Pfam" id="PF03466">
    <property type="entry name" value="LysR_substrate"/>
    <property type="match status" value="1"/>
</dbReference>
<dbReference type="RefSeq" id="WP_092706994.1">
    <property type="nucleotide sequence ID" value="NZ_FMAG01000001.1"/>
</dbReference>
<evidence type="ECO:0000313" key="7">
    <source>
        <dbReference type="Proteomes" id="UP000199101"/>
    </source>
</evidence>
<dbReference type="InterPro" id="IPR058163">
    <property type="entry name" value="LysR-type_TF_proteobact-type"/>
</dbReference>
<comment type="similarity">
    <text evidence="1">Belongs to the LysR transcriptional regulatory family.</text>
</comment>
<dbReference type="Gene3D" id="3.40.190.10">
    <property type="entry name" value="Periplasmic binding protein-like II"/>
    <property type="match status" value="2"/>
</dbReference>
<gene>
    <name evidence="6" type="ORF">GA0061103_1662</name>
</gene>
<dbReference type="SUPFAM" id="SSF53850">
    <property type="entry name" value="Periplasmic binding protein-like II"/>
    <property type="match status" value="1"/>
</dbReference>
<dbReference type="SUPFAM" id="SSF46785">
    <property type="entry name" value="Winged helix' DNA-binding domain"/>
    <property type="match status" value="1"/>
</dbReference>
<name>A0A1C3U7Y0_9HYPH</name>
<dbReference type="PANTHER" id="PTHR30537">
    <property type="entry name" value="HTH-TYPE TRANSCRIPTIONAL REGULATOR"/>
    <property type="match status" value="1"/>
</dbReference>
<keyword evidence="3 6" id="KW-0238">DNA-binding</keyword>
<proteinExistence type="inferred from homology"/>
<dbReference type="PROSITE" id="PS50931">
    <property type="entry name" value="HTH_LYSR"/>
    <property type="match status" value="1"/>
</dbReference>
<organism evidence="6 7">
    <name type="scientific">Rhizobium multihospitium</name>
    <dbReference type="NCBI Taxonomy" id="410764"/>
    <lineage>
        <taxon>Bacteria</taxon>
        <taxon>Pseudomonadati</taxon>
        <taxon>Pseudomonadota</taxon>
        <taxon>Alphaproteobacteria</taxon>
        <taxon>Hyphomicrobiales</taxon>
        <taxon>Rhizobiaceae</taxon>
        <taxon>Rhizobium/Agrobacterium group</taxon>
        <taxon>Rhizobium</taxon>
    </lineage>
</organism>
<dbReference type="Proteomes" id="UP000199101">
    <property type="component" value="Unassembled WGS sequence"/>
</dbReference>
<keyword evidence="7" id="KW-1185">Reference proteome</keyword>
<dbReference type="STRING" id="410764.GA0061103_1662"/>
<accession>A0A1C3U7Y0</accession>
<dbReference type="Pfam" id="PF00126">
    <property type="entry name" value="HTH_1"/>
    <property type="match status" value="1"/>
</dbReference>
<keyword evidence="4" id="KW-0804">Transcription</keyword>
<dbReference type="FunFam" id="3.40.190.10:FF:000017">
    <property type="entry name" value="Glycine cleavage system transcriptional activator"/>
    <property type="match status" value="1"/>
</dbReference>
<keyword evidence="2" id="KW-0805">Transcription regulation</keyword>
<evidence type="ECO:0000256" key="3">
    <source>
        <dbReference type="ARBA" id="ARBA00023125"/>
    </source>
</evidence>
<dbReference type="PANTHER" id="PTHR30537:SF74">
    <property type="entry name" value="HTH-TYPE TRANSCRIPTIONAL REGULATOR TRPI"/>
    <property type="match status" value="1"/>
</dbReference>
<dbReference type="OrthoDB" id="9793571at2"/>
<dbReference type="GO" id="GO:0043565">
    <property type="term" value="F:sequence-specific DNA binding"/>
    <property type="evidence" value="ECO:0007669"/>
    <property type="project" value="TreeGrafter"/>
</dbReference>
<dbReference type="Gene3D" id="1.10.10.10">
    <property type="entry name" value="Winged helix-like DNA-binding domain superfamily/Winged helix DNA-binding domain"/>
    <property type="match status" value="1"/>
</dbReference>
<feature type="domain" description="HTH lysR-type" evidence="5">
    <location>
        <begin position="6"/>
        <end position="63"/>
    </location>
</feature>
<evidence type="ECO:0000256" key="2">
    <source>
        <dbReference type="ARBA" id="ARBA00023015"/>
    </source>
</evidence>
<evidence type="ECO:0000256" key="4">
    <source>
        <dbReference type="ARBA" id="ARBA00023163"/>
    </source>
</evidence>
<sequence>MSGPLPSLNALKAFEATARHKSMTLAADELCVTHGAISRHIRGLEETLGVILVTRRAHSTEPTPEGSRLAEGLASAFGLMQASVERVRPSPLTLSCSSSIMMGWIIPRIGQFHERHPHIALQFNMNYDQVDFVRDKISLAIRSSVIDPPKDAIIRELGGEAIGPVCSPEYLNRSGILRPDDMEHAAILSTQTRPQAWRDWQAIAGQSDLRLTPQAAFDHFYLLIQAAACGLGMAVVPQMLVLDQLASGRLVAPFGFLPGPRRMVLWIAPHIAGRPDALALERWLTAEMHARPDT</sequence>
<evidence type="ECO:0000259" key="5">
    <source>
        <dbReference type="PROSITE" id="PS50931"/>
    </source>
</evidence>
<evidence type="ECO:0000313" key="6">
    <source>
        <dbReference type="EMBL" id="SCB11447.1"/>
    </source>
</evidence>
<dbReference type="InterPro" id="IPR036390">
    <property type="entry name" value="WH_DNA-bd_sf"/>
</dbReference>
<dbReference type="InterPro" id="IPR036388">
    <property type="entry name" value="WH-like_DNA-bd_sf"/>
</dbReference>
<protein>
    <submittedName>
        <fullName evidence="6">DNA-binding transcriptional regulator, LysR family</fullName>
    </submittedName>
</protein>
<dbReference type="InterPro" id="IPR000847">
    <property type="entry name" value="LysR_HTH_N"/>
</dbReference>
<dbReference type="InterPro" id="IPR005119">
    <property type="entry name" value="LysR_subst-bd"/>
</dbReference>
<reference evidence="7" key="1">
    <citation type="submission" date="2016-08" db="EMBL/GenBank/DDBJ databases">
        <authorList>
            <person name="Varghese N."/>
            <person name="Submissions Spin"/>
        </authorList>
    </citation>
    <scope>NUCLEOTIDE SEQUENCE [LARGE SCALE GENOMIC DNA]</scope>
    <source>
        <strain evidence="7">HAMBI 2975</strain>
    </source>
</reference>
<dbReference type="GO" id="GO:0003700">
    <property type="term" value="F:DNA-binding transcription factor activity"/>
    <property type="evidence" value="ECO:0007669"/>
    <property type="project" value="InterPro"/>
</dbReference>